<evidence type="ECO:0000313" key="2">
    <source>
        <dbReference type="WormBase" id="Bm10808"/>
    </source>
</evidence>
<organism evidence="1">
    <name type="scientific">Brugia malayi</name>
    <name type="common">Filarial nematode worm</name>
    <dbReference type="NCBI Taxonomy" id="6279"/>
    <lineage>
        <taxon>Eukaryota</taxon>
        <taxon>Metazoa</taxon>
        <taxon>Ecdysozoa</taxon>
        <taxon>Nematoda</taxon>
        <taxon>Chromadorea</taxon>
        <taxon>Rhabditida</taxon>
        <taxon>Spirurina</taxon>
        <taxon>Spiruromorpha</taxon>
        <taxon>Filarioidea</taxon>
        <taxon>Onchocercidae</taxon>
        <taxon>Brugia</taxon>
    </lineage>
</organism>
<evidence type="ECO:0000313" key="1">
    <source>
        <dbReference type="EMBL" id="CRZ25641.1"/>
    </source>
</evidence>
<accession>A0A0H5SAM9</accession>
<gene>
    <name evidence="1 2" type="ORF">Bm10808</name>
    <name evidence="1" type="ORF">BM_Bm10808</name>
</gene>
<protein>
    <submittedName>
        <fullName evidence="1">Bm10808</fullName>
    </submittedName>
</protein>
<name>A0A0H5SAM9_BRUMA</name>
<reference evidence="1" key="2">
    <citation type="submission" date="2012-12" db="EMBL/GenBank/DDBJ databases">
        <authorList>
            <person name="Gao Y.W."/>
            <person name="Fan S.T."/>
            <person name="Sun H.T."/>
            <person name="Wang Z."/>
            <person name="Gao X.L."/>
            <person name="Li Y.G."/>
            <person name="Wang T.C."/>
            <person name="Zhang K."/>
            <person name="Xu W.W."/>
            <person name="Yu Z.J."/>
            <person name="Xia X.Z."/>
        </authorList>
    </citation>
    <scope>NUCLEOTIDE SEQUENCE</scope>
    <source>
        <strain evidence="1">FR3</strain>
    </source>
</reference>
<sequence length="114" mass="14391">MRQLREDIVSCDERLFLKLKSLINENRKQCKPFSILKWIVLFITFHQKLPIILNNSKLWIYTLFVMRHWHWSWSFAGSTWTDNRNRMLRYRDYDDDRRSRRYEPPHDDFNRNRR</sequence>
<dbReference type="AlphaFoldDB" id="A0A0H5SAM9"/>
<reference evidence="1" key="1">
    <citation type="journal article" date="2007" name="Science">
        <title>Draft genome of the filarial nematode parasite Brugia malayi.</title>
        <authorList>
            <person name="Ghedin E."/>
            <person name="Wang S."/>
            <person name="Spiro D."/>
            <person name="Caler E."/>
            <person name="Zhao Q."/>
            <person name="Crabtree J."/>
            <person name="Allen J.E."/>
            <person name="Delcher A.L."/>
            <person name="Guiliano D.B."/>
            <person name="Miranda-Saavedra D."/>
            <person name="Angiuoli S.V."/>
            <person name="Creasy T."/>
            <person name="Amedeo P."/>
            <person name="Haas B."/>
            <person name="El-Sayed N.M."/>
            <person name="Wortman J.R."/>
            <person name="Feldblyum T."/>
            <person name="Tallon L."/>
            <person name="Schatz M."/>
            <person name="Shumway M."/>
            <person name="Koo H."/>
            <person name="Salzberg S.L."/>
            <person name="Schobel S."/>
            <person name="Pertea M."/>
            <person name="Pop M."/>
            <person name="White O."/>
            <person name="Barton G.J."/>
            <person name="Carlow C.K."/>
            <person name="Crawford M.J."/>
            <person name="Daub J."/>
            <person name="Dimmic M.W."/>
            <person name="Estes C.F."/>
            <person name="Foster J.M."/>
            <person name="Ganatra M."/>
            <person name="Gregory W.F."/>
            <person name="Johnson N.M."/>
            <person name="Jin J."/>
            <person name="Komuniecki R."/>
            <person name="Korf I."/>
            <person name="Kumar S."/>
            <person name="Laney S."/>
            <person name="Li B.W."/>
            <person name="Li W."/>
            <person name="Lindblom T.H."/>
            <person name="Lustigman S."/>
            <person name="Ma D."/>
            <person name="Maina C.V."/>
            <person name="Martin D.M."/>
            <person name="McCarter J.P."/>
            <person name="McReynolds L."/>
            <person name="Mitreva M."/>
            <person name="Nutman T.B."/>
            <person name="Parkinson J."/>
            <person name="Peregrin-Alvarez J.M."/>
            <person name="Poole C."/>
            <person name="Ren Q."/>
            <person name="Saunders L."/>
            <person name="Sluder A.E."/>
            <person name="Smith K."/>
            <person name="Stanke M."/>
            <person name="Unnasch T.R."/>
            <person name="Ware J."/>
            <person name="Wei A.D."/>
            <person name="Weil G."/>
            <person name="Williams D.J."/>
            <person name="Zhang Y."/>
            <person name="Williams S.A."/>
            <person name="Fraser-Liggett C."/>
            <person name="Slatko B."/>
            <person name="Blaxter M.L."/>
            <person name="Scott A.L."/>
        </authorList>
    </citation>
    <scope>NUCLEOTIDE SEQUENCE</scope>
    <source>
        <strain evidence="1">FR3</strain>
    </source>
</reference>
<proteinExistence type="predicted"/>
<dbReference type="EMBL" id="LN857010">
    <property type="protein sequence ID" value="CRZ25641.1"/>
    <property type="molecule type" value="Genomic_DNA"/>
</dbReference>
<dbReference type="WormBase" id="Bm10808">
    <property type="protein sequence ID" value="BM40020"/>
    <property type="gene ID" value="WBGene00231069"/>
</dbReference>